<protein>
    <submittedName>
        <fullName evidence="10">Transcriptional regulator family: C2H2 zinc finger</fullName>
    </submittedName>
</protein>
<keyword evidence="6" id="KW-0804">Transcription</keyword>
<dbReference type="GO" id="GO:0045944">
    <property type="term" value="P:positive regulation of transcription by RNA polymerase II"/>
    <property type="evidence" value="ECO:0007669"/>
    <property type="project" value="UniProtKB-ARBA"/>
</dbReference>
<dbReference type="Pfam" id="PF00096">
    <property type="entry name" value="zf-C2H2"/>
    <property type="match status" value="2"/>
</dbReference>
<dbReference type="SUPFAM" id="SSF57667">
    <property type="entry name" value="beta-beta-alpha zinc fingers"/>
    <property type="match status" value="3"/>
</dbReference>
<keyword evidence="3 7" id="KW-0863">Zinc-finger</keyword>
<evidence type="ECO:0000313" key="11">
    <source>
        <dbReference type="Proteomes" id="UP000629468"/>
    </source>
</evidence>
<feature type="domain" description="C2H2-type" evidence="9">
    <location>
        <begin position="580"/>
        <end position="609"/>
    </location>
</feature>
<feature type="compositionally biased region" description="Polar residues" evidence="8">
    <location>
        <begin position="551"/>
        <end position="569"/>
    </location>
</feature>
<evidence type="ECO:0000256" key="2">
    <source>
        <dbReference type="ARBA" id="ARBA00022737"/>
    </source>
</evidence>
<name>A0A8H7F0X7_AGABI</name>
<feature type="compositionally biased region" description="Low complexity" evidence="8">
    <location>
        <begin position="414"/>
        <end position="428"/>
    </location>
</feature>
<dbReference type="PANTHER" id="PTHR19818">
    <property type="entry name" value="ZINC FINGER PROTEIN ZIC AND GLI"/>
    <property type="match status" value="1"/>
</dbReference>
<dbReference type="SMART" id="SM00355">
    <property type="entry name" value="ZnF_C2H2"/>
    <property type="match status" value="3"/>
</dbReference>
<evidence type="ECO:0000256" key="6">
    <source>
        <dbReference type="ARBA" id="ARBA00023163"/>
    </source>
</evidence>
<sequence length="718" mass="77271">MDDDAYINAVVVPPSPPRSSHDFHSPYVHDYNDFGSPSFHGSYYSPYSNHSELSFGNHDPDGNLGLLDNEPSIGLGLHTEYDPNEFDGSQTAPSSLLMYQDTEFMPHFNSLTASPSYDYSSPSSTGDRSPDRRSRASSVSSSHANNNNTYAQSPGLEVAHSFENLNVCSPNWGTEPLPSTKSMSPPRLMMPDEDVKPPTINAPDGDGSVDGLHFNIVPATPVGGGASAAHTPTMHQGSALNLQQQHWRTTMNQQSAAGQSFKQEFTFPPSHTTSSNDNLVSAVNTSITSPPRIGQVLDDSAVGNHSFLGIPSRGRSKSDASRDHPIWSPPFQQQQQLAGMGGTMMDDATVNMNDVLRQPQLNPEFTFGQGGSKLNDFLSPDLDSSIRRAKSEAGSRPVHRQSRSETIRGSNMLSTTSQPAHQHSHSSSGQFLIPPGSMEYLSPNNSQRFYNGGPAASDGPLPSISGGSSMSPGRSHSASPGHIRRTSSGQRRVSPYPSPHTSPNPRVKDLPYDGGLEYNGGVLHVDGNLGYSQQQGYSSAYGGLSGSYSPTSTAAIPKPTVTTGRTANASHRRRKQDAPFVCPIAGCGSTFTRSFNLKGHIRSHNEEKPFLCKWPACGKGFARQHDCKRHEQLHQNYRPFSCEGCSKQFARMDALNRHLRSDGGADCLKLHEASAVAGKMTMNGRTNNENFDLMGGRGGGGLGVTKVEDKAWAAAVAL</sequence>
<dbReference type="EMBL" id="JABXXO010000008">
    <property type="protein sequence ID" value="KAF7771651.1"/>
    <property type="molecule type" value="Genomic_DNA"/>
</dbReference>
<keyword evidence="2" id="KW-0677">Repeat</keyword>
<feature type="domain" description="C2H2-type" evidence="9">
    <location>
        <begin position="610"/>
        <end position="639"/>
    </location>
</feature>
<proteinExistence type="predicted"/>
<dbReference type="InterPro" id="IPR050329">
    <property type="entry name" value="GLI_C2H2-zinc-finger"/>
</dbReference>
<feature type="compositionally biased region" description="Basic and acidic residues" evidence="8">
    <location>
        <begin position="316"/>
        <end position="325"/>
    </location>
</feature>
<feature type="region of interest" description="Disordered" evidence="8">
    <location>
        <begin position="551"/>
        <end position="574"/>
    </location>
</feature>
<dbReference type="PANTHER" id="PTHR19818:SF139">
    <property type="entry name" value="PAIR-RULE PROTEIN ODD-PAIRED"/>
    <property type="match status" value="1"/>
</dbReference>
<dbReference type="AlphaFoldDB" id="A0A8H7F0X7"/>
<dbReference type="Proteomes" id="UP000629468">
    <property type="component" value="Unassembled WGS sequence"/>
</dbReference>
<dbReference type="PROSITE" id="PS00028">
    <property type="entry name" value="ZINC_FINGER_C2H2_1"/>
    <property type="match status" value="2"/>
</dbReference>
<evidence type="ECO:0000256" key="7">
    <source>
        <dbReference type="PROSITE-ProRule" id="PRU00042"/>
    </source>
</evidence>
<dbReference type="GO" id="GO:0008270">
    <property type="term" value="F:zinc ion binding"/>
    <property type="evidence" value="ECO:0007669"/>
    <property type="project" value="UniProtKB-KW"/>
</dbReference>
<dbReference type="PROSITE" id="PS50157">
    <property type="entry name" value="ZINC_FINGER_C2H2_2"/>
    <property type="match status" value="3"/>
</dbReference>
<dbReference type="FunFam" id="3.30.160.60:FF:000032">
    <property type="entry name" value="Krueppel-like factor 4"/>
    <property type="match status" value="1"/>
</dbReference>
<evidence type="ECO:0000259" key="9">
    <source>
        <dbReference type="PROSITE" id="PS50157"/>
    </source>
</evidence>
<feature type="compositionally biased region" description="Low complexity" evidence="8">
    <location>
        <begin position="115"/>
        <end position="124"/>
    </location>
</feature>
<keyword evidence="1" id="KW-0479">Metal-binding</keyword>
<keyword evidence="5" id="KW-0805">Transcription regulation</keyword>
<evidence type="ECO:0000256" key="1">
    <source>
        <dbReference type="ARBA" id="ARBA00022723"/>
    </source>
</evidence>
<evidence type="ECO:0000256" key="8">
    <source>
        <dbReference type="SAM" id="MobiDB-lite"/>
    </source>
</evidence>
<comment type="caution">
    <text evidence="10">The sequence shown here is derived from an EMBL/GenBank/DDBJ whole genome shotgun (WGS) entry which is preliminary data.</text>
</comment>
<feature type="compositionally biased region" description="Polar residues" evidence="8">
    <location>
        <begin position="143"/>
        <end position="152"/>
    </location>
</feature>
<feature type="region of interest" description="Disordered" evidence="8">
    <location>
        <begin position="115"/>
        <end position="152"/>
    </location>
</feature>
<dbReference type="GO" id="GO:0005634">
    <property type="term" value="C:nucleus"/>
    <property type="evidence" value="ECO:0007669"/>
    <property type="project" value="UniProtKB-ARBA"/>
</dbReference>
<evidence type="ECO:0000256" key="4">
    <source>
        <dbReference type="ARBA" id="ARBA00022833"/>
    </source>
</evidence>
<dbReference type="InterPro" id="IPR036236">
    <property type="entry name" value="Znf_C2H2_sf"/>
</dbReference>
<feature type="region of interest" description="Disordered" evidence="8">
    <location>
        <begin position="388"/>
        <end position="511"/>
    </location>
</feature>
<dbReference type="InterPro" id="IPR013087">
    <property type="entry name" value="Znf_C2H2_type"/>
</dbReference>
<evidence type="ECO:0000256" key="5">
    <source>
        <dbReference type="ARBA" id="ARBA00023015"/>
    </source>
</evidence>
<reference evidence="10 11" key="1">
    <citation type="journal article" name="Sci. Rep.">
        <title>Telomere-to-telomere assembled and centromere annotated genomes of the two main subspecies of the button mushroom Agaricus bisporus reveal especially polymorphic chromosome ends.</title>
        <authorList>
            <person name="Sonnenberg A.S.M."/>
            <person name="Sedaghat-Telgerd N."/>
            <person name="Lavrijssen B."/>
            <person name="Ohm R.A."/>
            <person name="Hendrickx P.M."/>
            <person name="Scholtmeijer K."/>
            <person name="Baars J.J.P."/>
            <person name="van Peer A."/>
        </authorList>
    </citation>
    <scope>NUCLEOTIDE SEQUENCE [LARGE SCALE GENOMIC DNA]</scope>
    <source>
        <strain evidence="10 11">H119_p4</strain>
    </source>
</reference>
<organism evidence="10 11">
    <name type="scientific">Agaricus bisporus var. burnettii</name>
    <dbReference type="NCBI Taxonomy" id="192524"/>
    <lineage>
        <taxon>Eukaryota</taxon>
        <taxon>Fungi</taxon>
        <taxon>Dikarya</taxon>
        <taxon>Basidiomycota</taxon>
        <taxon>Agaricomycotina</taxon>
        <taxon>Agaricomycetes</taxon>
        <taxon>Agaricomycetidae</taxon>
        <taxon>Agaricales</taxon>
        <taxon>Agaricineae</taxon>
        <taxon>Agaricaceae</taxon>
        <taxon>Agaricus</taxon>
    </lineage>
</organism>
<accession>A0A8H7F0X7</accession>
<feature type="domain" description="C2H2-type" evidence="9">
    <location>
        <begin position="640"/>
        <end position="667"/>
    </location>
</feature>
<dbReference type="GO" id="GO:0000978">
    <property type="term" value="F:RNA polymerase II cis-regulatory region sequence-specific DNA binding"/>
    <property type="evidence" value="ECO:0007669"/>
    <property type="project" value="TreeGrafter"/>
</dbReference>
<feature type="compositionally biased region" description="Low complexity" evidence="8">
    <location>
        <begin position="457"/>
        <end position="480"/>
    </location>
</feature>
<feature type="region of interest" description="Disordered" evidence="8">
    <location>
        <begin position="307"/>
        <end position="346"/>
    </location>
</feature>
<keyword evidence="4" id="KW-0862">Zinc</keyword>
<dbReference type="Gene3D" id="3.30.160.60">
    <property type="entry name" value="Classic Zinc Finger"/>
    <property type="match status" value="3"/>
</dbReference>
<evidence type="ECO:0000256" key="3">
    <source>
        <dbReference type="ARBA" id="ARBA00022771"/>
    </source>
</evidence>
<evidence type="ECO:0000313" key="10">
    <source>
        <dbReference type="EMBL" id="KAF7771651.1"/>
    </source>
</evidence>
<dbReference type="GO" id="GO:0000981">
    <property type="term" value="F:DNA-binding transcription factor activity, RNA polymerase II-specific"/>
    <property type="evidence" value="ECO:0007669"/>
    <property type="project" value="TreeGrafter"/>
</dbReference>
<gene>
    <name evidence="10" type="ORF">Agabi119p4_5962</name>
</gene>